<reference evidence="3 4" key="1">
    <citation type="journal article" date="2014" name="BMC Genomics">
        <title>Comparison of environmental and isolate Sulfobacillus genomes reveals diverse carbon, sulfur, nitrogen, and hydrogen metabolisms.</title>
        <authorList>
            <person name="Justice N.B."/>
            <person name="Norman A."/>
            <person name="Brown C.T."/>
            <person name="Singh A."/>
            <person name="Thomas B.C."/>
            <person name="Banfield J.F."/>
        </authorList>
    </citation>
    <scope>NUCLEOTIDE SEQUENCE [LARGE SCALE GENOMIC DNA]</scope>
    <source>
        <strain evidence="3">AMDSBA4</strain>
    </source>
</reference>
<dbReference type="SUPFAM" id="SSF46955">
    <property type="entry name" value="Putative DNA-binding domain"/>
    <property type="match status" value="1"/>
</dbReference>
<dbReference type="Pfam" id="PF13411">
    <property type="entry name" value="MerR_1"/>
    <property type="match status" value="1"/>
</dbReference>
<dbReference type="PANTHER" id="PTHR30204:SF58">
    <property type="entry name" value="HTH-TYPE TRANSCRIPTIONAL REGULATOR YFMP"/>
    <property type="match status" value="1"/>
</dbReference>
<dbReference type="InterPro" id="IPR009061">
    <property type="entry name" value="DNA-bd_dom_put_sf"/>
</dbReference>
<dbReference type="PROSITE" id="PS50937">
    <property type="entry name" value="HTH_MERR_2"/>
    <property type="match status" value="1"/>
</dbReference>
<comment type="caution">
    <text evidence="3">The sequence shown here is derived from an EMBL/GenBank/DDBJ whole genome shotgun (WGS) entry which is preliminary data.</text>
</comment>
<dbReference type="Gene3D" id="1.10.1660.10">
    <property type="match status" value="1"/>
</dbReference>
<name>A0A2T2XEN6_9FIRM</name>
<dbReference type="Proteomes" id="UP000242972">
    <property type="component" value="Unassembled WGS sequence"/>
</dbReference>
<dbReference type="GO" id="GO:0003677">
    <property type="term" value="F:DNA binding"/>
    <property type="evidence" value="ECO:0007669"/>
    <property type="project" value="UniProtKB-KW"/>
</dbReference>
<evidence type="ECO:0000313" key="4">
    <source>
        <dbReference type="Proteomes" id="UP000242972"/>
    </source>
</evidence>
<protein>
    <submittedName>
        <fullName evidence="3">MerR family transcriptional regulator</fullName>
    </submittedName>
</protein>
<dbReference type="SMART" id="SM00422">
    <property type="entry name" value="HTH_MERR"/>
    <property type="match status" value="1"/>
</dbReference>
<keyword evidence="1" id="KW-0238">DNA-binding</keyword>
<dbReference type="AlphaFoldDB" id="A0A2T2XEN6"/>
<dbReference type="GO" id="GO:0003700">
    <property type="term" value="F:DNA-binding transcription factor activity"/>
    <property type="evidence" value="ECO:0007669"/>
    <property type="project" value="InterPro"/>
</dbReference>
<dbReference type="InterPro" id="IPR000551">
    <property type="entry name" value="MerR-type_HTH_dom"/>
</dbReference>
<proteinExistence type="predicted"/>
<dbReference type="EMBL" id="PXYW01000029">
    <property type="protein sequence ID" value="PSR32926.1"/>
    <property type="molecule type" value="Genomic_DNA"/>
</dbReference>
<sequence>MKGLREPNQSLHSIRVVKEATGLTDRRIRYYETLELLQPQRTAGNQRLYSLKDIERLKRIKQMLDNGISLKEVRQYLQQEDRSPGHDAVDDIERDADSYFQGKMLARKDSVSRESLYPLTNRADIIRRLGRDEEETH</sequence>
<feature type="domain" description="HTH merR-type" evidence="2">
    <location>
        <begin position="11"/>
        <end position="79"/>
    </location>
</feature>
<dbReference type="InterPro" id="IPR047057">
    <property type="entry name" value="MerR_fam"/>
</dbReference>
<accession>A0A2T2XEN6</accession>
<evidence type="ECO:0000259" key="2">
    <source>
        <dbReference type="PROSITE" id="PS50937"/>
    </source>
</evidence>
<evidence type="ECO:0000256" key="1">
    <source>
        <dbReference type="ARBA" id="ARBA00023125"/>
    </source>
</evidence>
<organism evidence="3 4">
    <name type="scientific">Sulfobacillus benefaciens</name>
    <dbReference type="NCBI Taxonomy" id="453960"/>
    <lineage>
        <taxon>Bacteria</taxon>
        <taxon>Bacillati</taxon>
        <taxon>Bacillota</taxon>
        <taxon>Clostridia</taxon>
        <taxon>Eubacteriales</taxon>
        <taxon>Clostridiales Family XVII. Incertae Sedis</taxon>
        <taxon>Sulfobacillus</taxon>
    </lineage>
</organism>
<gene>
    <name evidence="3" type="ORF">C7B46_11740</name>
</gene>
<dbReference type="PANTHER" id="PTHR30204">
    <property type="entry name" value="REDOX-CYCLING DRUG-SENSING TRANSCRIPTIONAL ACTIVATOR SOXR"/>
    <property type="match status" value="1"/>
</dbReference>
<evidence type="ECO:0000313" key="3">
    <source>
        <dbReference type="EMBL" id="PSR32926.1"/>
    </source>
</evidence>